<sequence>MNTLNKIDSTKLADNLFLPDFCQVYTVFLGVILTELLAFVLTLAPLSKIGYDWKYVKADLMTDLALISLFMQWITLISMGLLCLLRRWLCRLGNLLAGFFSYLLILVVTGLVSELAYQLVISPVESLMIAPVASRQLFFWRNLGMSALLSAIVLRYFYMQYLWKQETEATAYARLQALQARIRPHFLFNSMNTIASLIRFQPQQAEQAVIDFAEIFRASLIEAKNSVTLQEELQWCQQYLHIEKLRLAERLHLIWQIDSLPKDAILPPLCLQPLVENAIYHGIQPLLTGGTVEITGQFDGSQIKLSISNPMPEIPSTYQGQQMAQQNIQQRLHYFYGAQASLAIQTIANTYQVSLIFPYHNHYDENTYRR</sequence>
<dbReference type="KEGG" id="tig:THII_0687"/>
<feature type="transmembrane region" description="Helical" evidence="1">
    <location>
        <begin position="137"/>
        <end position="158"/>
    </location>
</feature>
<protein>
    <submittedName>
        <fullName evidence="3">Putative regulator of cell autolysis</fullName>
    </submittedName>
</protein>
<proteinExistence type="predicted"/>
<feature type="domain" description="Signal transduction histidine kinase internal region" evidence="2">
    <location>
        <begin position="173"/>
        <end position="251"/>
    </location>
</feature>
<dbReference type="EMBL" id="AP014633">
    <property type="protein sequence ID" value="BAP54984.1"/>
    <property type="molecule type" value="Genomic_DNA"/>
</dbReference>
<feature type="transmembrane region" description="Helical" evidence="1">
    <location>
        <begin position="21"/>
        <end position="44"/>
    </location>
</feature>
<dbReference type="PANTHER" id="PTHR34220:SF7">
    <property type="entry name" value="SENSOR HISTIDINE KINASE YPDA"/>
    <property type="match status" value="1"/>
</dbReference>
<dbReference type="GO" id="GO:0000155">
    <property type="term" value="F:phosphorelay sensor kinase activity"/>
    <property type="evidence" value="ECO:0007669"/>
    <property type="project" value="InterPro"/>
</dbReference>
<feature type="transmembrane region" description="Helical" evidence="1">
    <location>
        <begin position="92"/>
        <end position="117"/>
    </location>
</feature>
<feature type="transmembrane region" description="Helical" evidence="1">
    <location>
        <begin position="64"/>
        <end position="85"/>
    </location>
</feature>
<organism evidence="3 4">
    <name type="scientific">Thioploca ingrica</name>
    <dbReference type="NCBI Taxonomy" id="40754"/>
    <lineage>
        <taxon>Bacteria</taxon>
        <taxon>Pseudomonadati</taxon>
        <taxon>Pseudomonadota</taxon>
        <taxon>Gammaproteobacteria</taxon>
        <taxon>Thiotrichales</taxon>
        <taxon>Thiotrichaceae</taxon>
        <taxon>Thioploca</taxon>
    </lineage>
</organism>
<keyword evidence="4" id="KW-1185">Reference proteome</keyword>
<dbReference type="STRING" id="40754.THII_0687"/>
<keyword evidence="1" id="KW-0812">Transmembrane</keyword>
<dbReference type="SUPFAM" id="SSF55874">
    <property type="entry name" value="ATPase domain of HSP90 chaperone/DNA topoisomerase II/histidine kinase"/>
    <property type="match status" value="1"/>
</dbReference>
<evidence type="ECO:0000259" key="2">
    <source>
        <dbReference type="Pfam" id="PF06580"/>
    </source>
</evidence>
<dbReference type="Proteomes" id="UP000031623">
    <property type="component" value="Chromosome"/>
</dbReference>
<reference evidence="3 4" key="1">
    <citation type="journal article" date="2014" name="ISME J.">
        <title>Ecophysiology of Thioploca ingrica as revealed by the complete genome sequence supplemented with proteomic evidence.</title>
        <authorList>
            <person name="Kojima H."/>
            <person name="Ogura Y."/>
            <person name="Yamamoto N."/>
            <person name="Togashi T."/>
            <person name="Mori H."/>
            <person name="Watanabe T."/>
            <person name="Nemoto F."/>
            <person name="Kurokawa K."/>
            <person name="Hayashi T."/>
            <person name="Fukui M."/>
        </authorList>
    </citation>
    <scope>NUCLEOTIDE SEQUENCE [LARGE SCALE GENOMIC DNA]</scope>
</reference>
<evidence type="ECO:0000313" key="4">
    <source>
        <dbReference type="Proteomes" id="UP000031623"/>
    </source>
</evidence>
<accession>A0A090ADR2</accession>
<dbReference type="Gene3D" id="3.30.565.10">
    <property type="entry name" value="Histidine kinase-like ATPase, C-terminal domain"/>
    <property type="match status" value="1"/>
</dbReference>
<gene>
    <name evidence="3" type="ORF">THII_0687</name>
</gene>
<dbReference type="HOGENOM" id="CLU_020473_1_1_6"/>
<keyword evidence="1" id="KW-0472">Membrane</keyword>
<dbReference type="Pfam" id="PF06580">
    <property type="entry name" value="His_kinase"/>
    <property type="match status" value="1"/>
</dbReference>
<dbReference type="AlphaFoldDB" id="A0A090ADR2"/>
<dbReference type="InterPro" id="IPR050640">
    <property type="entry name" value="Bact_2-comp_sensor_kinase"/>
</dbReference>
<dbReference type="OrthoDB" id="2514702at2"/>
<dbReference type="InterPro" id="IPR036890">
    <property type="entry name" value="HATPase_C_sf"/>
</dbReference>
<evidence type="ECO:0000256" key="1">
    <source>
        <dbReference type="SAM" id="Phobius"/>
    </source>
</evidence>
<dbReference type="InterPro" id="IPR010559">
    <property type="entry name" value="Sig_transdc_His_kin_internal"/>
</dbReference>
<name>A0A090ADR2_9GAMM</name>
<dbReference type="GO" id="GO:0016020">
    <property type="term" value="C:membrane"/>
    <property type="evidence" value="ECO:0007669"/>
    <property type="project" value="InterPro"/>
</dbReference>
<dbReference type="PANTHER" id="PTHR34220">
    <property type="entry name" value="SENSOR HISTIDINE KINASE YPDA"/>
    <property type="match status" value="1"/>
</dbReference>
<keyword evidence="1" id="KW-1133">Transmembrane helix</keyword>
<evidence type="ECO:0000313" key="3">
    <source>
        <dbReference type="EMBL" id="BAP54984.1"/>
    </source>
</evidence>